<keyword evidence="4" id="KW-1185">Reference proteome</keyword>
<accession>A0ABN1GXK7</accession>
<sequence>MLLVDDNAVVRRLLREQLHARGALSVVGEAGDAESAVKLAAELSPDLVVLDLSMPGSDGFTTIGEVRAAAPTAKVVVISGFAAHEVEERVLAAGAAAYVEKGLRTDFTQALLSVLPG</sequence>
<dbReference type="InterPro" id="IPR011006">
    <property type="entry name" value="CheY-like_superfamily"/>
</dbReference>
<dbReference type="InterPro" id="IPR001789">
    <property type="entry name" value="Sig_transdc_resp-reg_receiver"/>
</dbReference>
<evidence type="ECO:0000313" key="3">
    <source>
        <dbReference type="EMBL" id="GAA0622791.1"/>
    </source>
</evidence>
<gene>
    <name evidence="3" type="ORF">GCM10009547_27210</name>
</gene>
<dbReference type="SUPFAM" id="SSF52172">
    <property type="entry name" value="CheY-like"/>
    <property type="match status" value="1"/>
</dbReference>
<dbReference type="PROSITE" id="PS50110">
    <property type="entry name" value="RESPONSE_REGULATORY"/>
    <property type="match status" value="1"/>
</dbReference>
<evidence type="ECO:0000256" key="1">
    <source>
        <dbReference type="PROSITE-ProRule" id="PRU00169"/>
    </source>
</evidence>
<dbReference type="PANTHER" id="PTHR43228:SF1">
    <property type="entry name" value="TWO-COMPONENT RESPONSE REGULATOR ARR22"/>
    <property type="match status" value="1"/>
</dbReference>
<dbReference type="CDD" id="cd17535">
    <property type="entry name" value="REC_NarL-like"/>
    <property type="match status" value="1"/>
</dbReference>
<dbReference type="Pfam" id="PF00072">
    <property type="entry name" value="Response_reg"/>
    <property type="match status" value="1"/>
</dbReference>
<dbReference type="InterPro" id="IPR058245">
    <property type="entry name" value="NreC/VraR/RcsB-like_REC"/>
</dbReference>
<reference evidence="3 4" key="1">
    <citation type="journal article" date="2019" name="Int. J. Syst. Evol. Microbiol.">
        <title>The Global Catalogue of Microorganisms (GCM) 10K type strain sequencing project: providing services to taxonomists for standard genome sequencing and annotation.</title>
        <authorList>
            <consortium name="The Broad Institute Genomics Platform"/>
            <consortium name="The Broad Institute Genome Sequencing Center for Infectious Disease"/>
            <person name="Wu L."/>
            <person name="Ma J."/>
        </authorList>
    </citation>
    <scope>NUCLEOTIDE SEQUENCE [LARGE SCALE GENOMIC DNA]</scope>
    <source>
        <strain evidence="3 4">JCM 10671</strain>
    </source>
</reference>
<comment type="caution">
    <text evidence="3">The sequence shown here is derived from an EMBL/GenBank/DDBJ whole genome shotgun (WGS) entry which is preliminary data.</text>
</comment>
<dbReference type="PANTHER" id="PTHR43228">
    <property type="entry name" value="TWO-COMPONENT RESPONSE REGULATOR"/>
    <property type="match status" value="1"/>
</dbReference>
<name>A0ABN1GXK7_9ACTN</name>
<evidence type="ECO:0000313" key="4">
    <source>
        <dbReference type="Proteomes" id="UP001500957"/>
    </source>
</evidence>
<feature type="domain" description="Response regulatory" evidence="2">
    <location>
        <begin position="1"/>
        <end position="116"/>
    </location>
</feature>
<keyword evidence="1" id="KW-0597">Phosphoprotein</keyword>
<dbReference type="Gene3D" id="3.40.50.2300">
    <property type="match status" value="1"/>
</dbReference>
<dbReference type="SMART" id="SM00448">
    <property type="entry name" value="REC"/>
    <property type="match status" value="1"/>
</dbReference>
<dbReference type="EMBL" id="BAAAHE010000021">
    <property type="protein sequence ID" value="GAA0622791.1"/>
    <property type="molecule type" value="Genomic_DNA"/>
</dbReference>
<protein>
    <recommendedName>
        <fullName evidence="2">Response regulatory domain-containing protein</fullName>
    </recommendedName>
</protein>
<dbReference type="InterPro" id="IPR052048">
    <property type="entry name" value="ST_Response_Regulator"/>
</dbReference>
<dbReference type="Proteomes" id="UP001500957">
    <property type="component" value="Unassembled WGS sequence"/>
</dbReference>
<evidence type="ECO:0000259" key="2">
    <source>
        <dbReference type="PROSITE" id="PS50110"/>
    </source>
</evidence>
<organism evidence="3 4">
    <name type="scientific">Sporichthya brevicatena</name>
    <dbReference type="NCBI Taxonomy" id="171442"/>
    <lineage>
        <taxon>Bacteria</taxon>
        <taxon>Bacillati</taxon>
        <taxon>Actinomycetota</taxon>
        <taxon>Actinomycetes</taxon>
        <taxon>Sporichthyales</taxon>
        <taxon>Sporichthyaceae</taxon>
        <taxon>Sporichthya</taxon>
    </lineage>
</organism>
<feature type="modified residue" description="4-aspartylphosphate" evidence="1">
    <location>
        <position position="51"/>
    </location>
</feature>
<proteinExistence type="predicted"/>